<accession>A0A380TAA8</accession>
<feature type="compositionally biased region" description="Polar residues" evidence="1">
    <location>
        <begin position="24"/>
        <end position="35"/>
    </location>
</feature>
<evidence type="ECO:0000256" key="1">
    <source>
        <dbReference type="SAM" id="MobiDB-lite"/>
    </source>
</evidence>
<gene>
    <name evidence="2" type="ORF">DF3PB_1770007</name>
</gene>
<protein>
    <submittedName>
        <fullName evidence="2">Uncharacterized protein</fullName>
    </submittedName>
</protein>
<name>A0A380TAA8_9ZZZZ</name>
<evidence type="ECO:0000313" key="2">
    <source>
        <dbReference type="EMBL" id="SUS05178.1"/>
    </source>
</evidence>
<proteinExistence type="predicted"/>
<dbReference type="AlphaFoldDB" id="A0A380TAA8"/>
<feature type="region of interest" description="Disordered" evidence="1">
    <location>
        <begin position="20"/>
        <end position="48"/>
    </location>
</feature>
<sequence>MSDFKGRHFEGEIVLWAVRRQRPRQSGSTKAGSRPSQRRLVPPATYSV</sequence>
<reference evidence="2" key="1">
    <citation type="submission" date="2018-07" db="EMBL/GenBank/DDBJ databases">
        <authorList>
            <person name="Quirk P.G."/>
            <person name="Krulwich T.A."/>
        </authorList>
    </citation>
    <scope>NUCLEOTIDE SEQUENCE</scope>
</reference>
<organism evidence="2">
    <name type="scientific">metagenome</name>
    <dbReference type="NCBI Taxonomy" id="256318"/>
    <lineage>
        <taxon>unclassified sequences</taxon>
        <taxon>metagenomes</taxon>
    </lineage>
</organism>
<dbReference type="EMBL" id="UIDG01000087">
    <property type="protein sequence ID" value="SUS05178.1"/>
    <property type="molecule type" value="Genomic_DNA"/>
</dbReference>